<proteinExistence type="predicted"/>
<feature type="non-terminal residue" evidence="1">
    <location>
        <position position="277"/>
    </location>
</feature>
<evidence type="ECO:0000313" key="1">
    <source>
        <dbReference type="EMBL" id="GAG55550.1"/>
    </source>
</evidence>
<evidence type="ECO:0008006" key="2">
    <source>
        <dbReference type="Google" id="ProtNLM"/>
    </source>
</evidence>
<dbReference type="AlphaFoldDB" id="X0YI26"/>
<organism evidence="1">
    <name type="scientific">marine sediment metagenome</name>
    <dbReference type="NCBI Taxonomy" id="412755"/>
    <lineage>
        <taxon>unclassified sequences</taxon>
        <taxon>metagenomes</taxon>
        <taxon>ecological metagenomes</taxon>
    </lineage>
</organism>
<gene>
    <name evidence="1" type="ORF">S01H4_19303</name>
</gene>
<name>X0YI26_9ZZZZ</name>
<protein>
    <recommendedName>
        <fullName evidence="2">Alginate export domain-containing protein</fullName>
    </recommendedName>
</protein>
<dbReference type="EMBL" id="BART01008596">
    <property type="protein sequence ID" value="GAG55550.1"/>
    <property type="molecule type" value="Genomic_DNA"/>
</dbReference>
<sequence>MSGNQGKALISQAGFRYIPDVFIEKTLTDNLLADAEISLNTYTTGDLSDLESPNIESKFKPYRIWGRFATNQFEARIGLQKINFGSAMLFRPLMWFDSIDPRDPLNLTDGVQGLLLRYNFQNNANIWLWGLYDNNDVKGWETAPTEDNGIEFGGRFQYLLFTGEAGITYHHRKADFSKILSLSSVINKKVVEENRFAFDCKFDVKIGLWFEGTIIQRDTNIPLTKYQRMWTIGSDYTFDMGNGLNVLTEFFDSENSDEIFRAGDGIQFIGSSVNYPI</sequence>
<reference evidence="1" key="1">
    <citation type="journal article" date="2014" name="Front. Microbiol.">
        <title>High frequency of phylogenetically diverse reductive dehalogenase-homologous genes in deep subseafloor sedimentary metagenomes.</title>
        <authorList>
            <person name="Kawai M."/>
            <person name="Futagami T."/>
            <person name="Toyoda A."/>
            <person name="Takaki Y."/>
            <person name="Nishi S."/>
            <person name="Hori S."/>
            <person name="Arai W."/>
            <person name="Tsubouchi T."/>
            <person name="Morono Y."/>
            <person name="Uchiyama I."/>
            <person name="Ito T."/>
            <person name="Fujiyama A."/>
            <person name="Inagaki F."/>
            <person name="Takami H."/>
        </authorList>
    </citation>
    <scope>NUCLEOTIDE SEQUENCE</scope>
    <source>
        <strain evidence="1">Expedition CK06-06</strain>
    </source>
</reference>
<accession>X0YI26</accession>
<comment type="caution">
    <text evidence="1">The sequence shown here is derived from an EMBL/GenBank/DDBJ whole genome shotgun (WGS) entry which is preliminary data.</text>
</comment>